<protein>
    <submittedName>
        <fullName evidence="6">Ribose import ATP-binding protein RbsA</fullName>
    </submittedName>
</protein>
<feature type="domain" description="ABC transporter" evidence="5">
    <location>
        <begin position="7"/>
        <end position="241"/>
    </location>
</feature>
<dbReference type="Pfam" id="PF00005">
    <property type="entry name" value="ABC_tran"/>
    <property type="match status" value="2"/>
</dbReference>
<dbReference type="RefSeq" id="WP_188857632.1">
    <property type="nucleotide sequence ID" value="NZ_BMLT01000001.1"/>
</dbReference>
<evidence type="ECO:0000313" key="6">
    <source>
        <dbReference type="EMBL" id="GGO76358.1"/>
    </source>
</evidence>
<evidence type="ECO:0000313" key="7">
    <source>
        <dbReference type="Proteomes" id="UP000599578"/>
    </source>
</evidence>
<keyword evidence="4 6" id="KW-0067">ATP-binding</keyword>
<dbReference type="GO" id="GO:0016887">
    <property type="term" value="F:ATP hydrolysis activity"/>
    <property type="evidence" value="ECO:0007669"/>
    <property type="project" value="InterPro"/>
</dbReference>
<dbReference type="Proteomes" id="UP000599578">
    <property type="component" value="Unassembled WGS sequence"/>
</dbReference>
<feature type="domain" description="ABC transporter" evidence="5">
    <location>
        <begin position="258"/>
        <end position="505"/>
    </location>
</feature>
<dbReference type="EMBL" id="BMLT01000001">
    <property type="protein sequence ID" value="GGO76358.1"/>
    <property type="molecule type" value="Genomic_DNA"/>
</dbReference>
<name>A0A918DPG1_9GAMM</name>
<accession>A0A918DPG1</accession>
<keyword evidence="1" id="KW-0813">Transport</keyword>
<evidence type="ECO:0000259" key="5">
    <source>
        <dbReference type="PROSITE" id="PS50893"/>
    </source>
</evidence>
<keyword evidence="2" id="KW-0677">Repeat</keyword>
<evidence type="ECO:0000256" key="4">
    <source>
        <dbReference type="ARBA" id="ARBA00022840"/>
    </source>
</evidence>
<reference evidence="6 7" key="1">
    <citation type="journal article" date="2014" name="Int. J. Syst. Evol. Microbiol.">
        <title>Complete genome sequence of Corynebacterium casei LMG S-19264T (=DSM 44701T), isolated from a smear-ripened cheese.</title>
        <authorList>
            <consortium name="US DOE Joint Genome Institute (JGI-PGF)"/>
            <person name="Walter F."/>
            <person name="Albersmeier A."/>
            <person name="Kalinowski J."/>
            <person name="Ruckert C."/>
        </authorList>
    </citation>
    <scope>NUCLEOTIDE SEQUENCE [LARGE SCALE GENOMIC DNA]</scope>
    <source>
        <strain evidence="6 7">CGMCC 1.7286</strain>
    </source>
</reference>
<dbReference type="PANTHER" id="PTHR43790:SF9">
    <property type="entry name" value="GALACTOFURANOSE TRANSPORTER ATP-BINDING PROTEIN YTFR"/>
    <property type="match status" value="1"/>
</dbReference>
<sequence length="513" mass="56326">MSKIRTISLKNISKSFGETRALSNCSFEAYAGEVHAVVGENGCGKSTLAKIISGVLLPDSGEIEILGGVNTTPLDARRLGVATIFQEVLVADEANVLDNLFVGSEGFFSVGKSESEKVREASELLTRCIGHDIDLFADVGSLPLNIKQWVVIARAILRRPKVVILDESSAALDLDATNRLHGEIDRLRNEGCTVLIVTHRIAELVRIADRATILRDGAPVGVLEKSEITEAKLLELMTPSDRSVMAQPNVDIKDNKSNLLDSIIEGKSIQLTEGSHSFDFELKPGTIVGLAGLDGHGQDLFARTLAGLYRQNSGTITFRKESGEFIDIDGLERASDLHISWVSGDRKKEGIFPQRSIFDNFAFGIYRRNLGWFGKINKRYAQKAFAQEVKRLKIKTGNTANKITSLSGGNQQKVLISRAFADQPKVIVLNDPARGVDLNTKRDLYKELRNFTESGGAVVYLSSEIEEFLGFADRVDVFYQNAIFRSLDYQSVSEESMLAAMFGQPLGSHVEIV</sequence>
<keyword evidence="3" id="KW-0547">Nucleotide-binding</keyword>
<dbReference type="InterPro" id="IPR003593">
    <property type="entry name" value="AAA+_ATPase"/>
</dbReference>
<evidence type="ECO:0000256" key="2">
    <source>
        <dbReference type="ARBA" id="ARBA00022737"/>
    </source>
</evidence>
<organism evidence="6 7">
    <name type="scientific">Marinobacterium nitratireducens</name>
    <dbReference type="NCBI Taxonomy" id="518897"/>
    <lineage>
        <taxon>Bacteria</taxon>
        <taxon>Pseudomonadati</taxon>
        <taxon>Pseudomonadota</taxon>
        <taxon>Gammaproteobacteria</taxon>
        <taxon>Oceanospirillales</taxon>
        <taxon>Oceanospirillaceae</taxon>
        <taxon>Marinobacterium</taxon>
    </lineage>
</organism>
<dbReference type="CDD" id="cd03216">
    <property type="entry name" value="ABC_Carb_Monos_I"/>
    <property type="match status" value="1"/>
</dbReference>
<dbReference type="PROSITE" id="PS00211">
    <property type="entry name" value="ABC_TRANSPORTER_1"/>
    <property type="match status" value="1"/>
</dbReference>
<evidence type="ECO:0000256" key="3">
    <source>
        <dbReference type="ARBA" id="ARBA00022741"/>
    </source>
</evidence>
<keyword evidence="7" id="KW-1185">Reference proteome</keyword>
<dbReference type="SUPFAM" id="SSF52540">
    <property type="entry name" value="P-loop containing nucleoside triphosphate hydrolases"/>
    <property type="match status" value="2"/>
</dbReference>
<evidence type="ECO:0000256" key="1">
    <source>
        <dbReference type="ARBA" id="ARBA00022448"/>
    </source>
</evidence>
<dbReference type="Gene3D" id="3.40.50.300">
    <property type="entry name" value="P-loop containing nucleotide triphosphate hydrolases"/>
    <property type="match status" value="2"/>
</dbReference>
<dbReference type="GO" id="GO:0005524">
    <property type="term" value="F:ATP binding"/>
    <property type="evidence" value="ECO:0007669"/>
    <property type="project" value="UniProtKB-KW"/>
</dbReference>
<proteinExistence type="predicted"/>
<dbReference type="PROSITE" id="PS50893">
    <property type="entry name" value="ABC_TRANSPORTER_2"/>
    <property type="match status" value="2"/>
</dbReference>
<dbReference type="InterPro" id="IPR003439">
    <property type="entry name" value="ABC_transporter-like_ATP-bd"/>
</dbReference>
<comment type="caution">
    <text evidence="6">The sequence shown here is derived from an EMBL/GenBank/DDBJ whole genome shotgun (WGS) entry which is preliminary data.</text>
</comment>
<dbReference type="InterPro" id="IPR017871">
    <property type="entry name" value="ABC_transporter-like_CS"/>
</dbReference>
<dbReference type="CDD" id="cd03215">
    <property type="entry name" value="ABC_Carb_Monos_II"/>
    <property type="match status" value="1"/>
</dbReference>
<gene>
    <name evidence="6" type="primary">rbsA</name>
    <name evidence="6" type="ORF">GCM10011348_03370</name>
</gene>
<dbReference type="AlphaFoldDB" id="A0A918DPG1"/>
<dbReference type="InterPro" id="IPR050107">
    <property type="entry name" value="ABC_carbohydrate_import_ATPase"/>
</dbReference>
<dbReference type="SMART" id="SM00382">
    <property type="entry name" value="AAA"/>
    <property type="match status" value="2"/>
</dbReference>
<dbReference type="PANTHER" id="PTHR43790">
    <property type="entry name" value="CARBOHYDRATE TRANSPORT ATP-BINDING PROTEIN MG119-RELATED"/>
    <property type="match status" value="1"/>
</dbReference>
<dbReference type="InterPro" id="IPR027417">
    <property type="entry name" value="P-loop_NTPase"/>
</dbReference>